<dbReference type="EMBL" id="GFPF01004157">
    <property type="protein sequence ID" value="MAA15303.1"/>
    <property type="molecule type" value="Transcribed_RNA"/>
</dbReference>
<reference evidence="1" key="1">
    <citation type="journal article" date="2017" name="Parasit. Vectors">
        <title>Sialotranscriptomics of Rhipicephalus zambeziensis reveals intricate expression profiles of secretory proteins and suggests tight temporal transcriptional regulation during blood-feeding.</title>
        <authorList>
            <person name="de Castro M.H."/>
            <person name="de Klerk D."/>
            <person name="Pienaar R."/>
            <person name="Rees D.J.G."/>
            <person name="Mans B.J."/>
        </authorList>
    </citation>
    <scope>NUCLEOTIDE SEQUENCE</scope>
    <source>
        <tissue evidence="1">Salivary glands</tissue>
    </source>
</reference>
<protein>
    <submittedName>
        <fullName evidence="1">Lipocalin</fullName>
    </submittedName>
</protein>
<organism evidence="1">
    <name type="scientific">Rhipicephalus zambeziensis</name>
    <dbReference type="NCBI Taxonomy" id="60191"/>
    <lineage>
        <taxon>Eukaryota</taxon>
        <taxon>Metazoa</taxon>
        <taxon>Ecdysozoa</taxon>
        <taxon>Arthropoda</taxon>
        <taxon>Chelicerata</taxon>
        <taxon>Arachnida</taxon>
        <taxon>Acari</taxon>
        <taxon>Parasitiformes</taxon>
        <taxon>Ixodida</taxon>
        <taxon>Ixodoidea</taxon>
        <taxon>Ixodidae</taxon>
        <taxon>Rhipicephalinae</taxon>
        <taxon>Rhipicephalus</taxon>
        <taxon>Rhipicephalus</taxon>
    </lineage>
</organism>
<name>A0A224YM33_9ACAR</name>
<accession>A0A224YM33</accession>
<evidence type="ECO:0000313" key="1">
    <source>
        <dbReference type="EMBL" id="MAA15303.1"/>
    </source>
</evidence>
<dbReference type="AlphaFoldDB" id="A0A224YM33"/>
<proteinExistence type="predicted"/>
<sequence>MSFFDSNRRFWVTRGNATPDICSWYNVSSLTNTTVEFELGTGWNNKEQQCRSVQLTYYFGENDKMFKVSEVVGFGYFYHMVYSDVYCAVVKGVEWDQTNDMKSKKCEETDGDLNPFPTEPCCYANNTEKLRTSPMASWIGKLPERNYCSRFSNAIYVTDRNNVPKDCTEKYDKLKKA</sequence>